<protein>
    <submittedName>
        <fullName evidence="1">HAD-superfamily hydrolase, subfamily IIB</fullName>
    </submittedName>
</protein>
<dbReference type="RefSeq" id="WP_013272483.1">
    <property type="nucleotide sequence ID" value="NC_014376.1"/>
</dbReference>
<dbReference type="EMBL" id="CP002109">
    <property type="protein sequence ID" value="ADL04394.1"/>
    <property type="molecule type" value="Genomic_DNA"/>
</dbReference>
<dbReference type="Proteomes" id="UP000001662">
    <property type="component" value="Chromosome"/>
</dbReference>
<dbReference type="PANTHER" id="PTHR10000">
    <property type="entry name" value="PHOSPHOSERINE PHOSPHATASE"/>
    <property type="match status" value="1"/>
</dbReference>
<dbReference type="KEGG" id="csh:Closa_1811"/>
<reference evidence="1" key="1">
    <citation type="submission" date="2010-07" db="EMBL/GenBank/DDBJ databases">
        <title>Complete sequence of Clostridium saccharolyticum WM1.</title>
        <authorList>
            <consortium name="US DOE Joint Genome Institute"/>
            <person name="Lucas S."/>
            <person name="Copeland A."/>
            <person name="Lapidus A."/>
            <person name="Cheng J.-F."/>
            <person name="Bruce D."/>
            <person name="Goodwin L."/>
            <person name="Pitluck S."/>
            <person name="Chertkov O."/>
            <person name="Detter J.C."/>
            <person name="Han C."/>
            <person name="Tapia R."/>
            <person name="Land M."/>
            <person name="Hauser L."/>
            <person name="Chang Y.-J."/>
            <person name="Jeffries C."/>
            <person name="Kyrpides N."/>
            <person name="Ivanova N."/>
            <person name="Mikhailova N."/>
            <person name="Mouttaki H."/>
            <person name="Lin L."/>
            <person name="Zhou J."/>
            <person name="Hemme C.L."/>
            <person name="Woyke T."/>
        </authorList>
    </citation>
    <scope>NUCLEOTIDE SEQUENCE [LARGE SCALE GENOMIC DNA]</scope>
    <source>
        <strain evidence="1">WM1</strain>
    </source>
</reference>
<dbReference type="PANTHER" id="PTHR10000:SF8">
    <property type="entry name" value="HAD SUPERFAMILY HYDROLASE-LIKE, TYPE 3"/>
    <property type="match status" value="1"/>
</dbReference>
<name>D9QZE3_LACSW</name>
<keyword evidence="2" id="KW-1185">Reference proteome</keyword>
<accession>D9QZE3</accession>
<sequence>MKFAVSDFDRTLYIDGWISPENIGAMNKWQAAGNLFAIATGRNEASLHGFLENYSLKPDYLILNNGALILDKTGKELFCRTIDDSTAQEVLWFLHGLGDEGSGVSMRKTKVNVLSGSGTTTQKPCRGQVTIDQIHDLKEILQIHRRRKDVLWIKELCARLNAMFPLISAYANVWNGDIVAKGVNKSAAVDWIVRLWGGFDEIRVIGDSANDLQMIKDYGGAAMQQADPEVRAAAAMVVRAVADYLTMT</sequence>
<dbReference type="InterPro" id="IPR006379">
    <property type="entry name" value="HAD-SF_hydro_IIB"/>
</dbReference>
<proteinExistence type="predicted"/>
<dbReference type="GO" id="GO:0005829">
    <property type="term" value="C:cytosol"/>
    <property type="evidence" value="ECO:0007669"/>
    <property type="project" value="TreeGrafter"/>
</dbReference>
<dbReference type="GO" id="GO:0000287">
    <property type="term" value="F:magnesium ion binding"/>
    <property type="evidence" value="ECO:0007669"/>
    <property type="project" value="TreeGrafter"/>
</dbReference>
<dbReference type="PaxDb" id="610130-Closa_1811"/>
<evidence type="ECO:0000313" key="2">
    <source>
        <dbReference type="Proteomes" id="UP000001662"/>
    </source>
</evidence>
<dbReference type="AlphaFoldDB" id="D9QZE3"/>
<dbReference type="eggNOG" id="COG0561">
    <property type="taxonomic scope" value="Bacteria"/>
</dbReference>
<dbReference type="NCBIfam" id="TIGR01484">
    <property type="entry name" value="HAD-SF-IIB"/>
    <property type="match status" value="1"/>
</dbReference>
<dbReference type="Gene3D" id="3.30.1240.10">
    <property type="match status" value="1"/>
</dbReference>
<dbReference type="InterPro" id="IPR036412">
    <property type="entry name" value="HAD-like_sf"/>
</dbReference>
<dbReference type="Pfam" id="PF08282">
    <property type="entry name" value="Hydrolase_3"/>
    <property type="match status" value="1"/>
</dbReference>
<dbReference type="InterPro" id="IPR023214">
    <property type="entry name" value="HAD_sf"/>
</dbReference>
<dbReference type="STRING" id="610130.Closa_1811"/>
<dbReference type="Gene3D" id="3.40.50.1000">
    <property type="entry name" value="HAD superfamily/HAD-like"/>
    <property type="match status" value="1"/>
</dbReference>
<dbReference type="SUPFAM" id="SSF56784">
    <property type="entry name" value="HAD-like"/>
    <property type="match status" value="1"/>
</dbReference>
<keyword evidence="1" id="KW-0378">Hydrolase</keyword>
<dbReference type="OrthoDB" id="306707at2"/>
<organism evidence="1 2">
    <name type="scientific">Lacrimispora saccharolytica (strain ATCC 35040 / DSM 2544 / NRCC 2533 / WM1)</name>
    <name type="common">Clostridium saccharolyticum</name>
    <dbReference type="NCBI Taxonomy" id="610130"/>
    <lineage>
        <taxon>Bacteria</taxon>
        <taxon>Bacillati</taxon>
        <taxon>Bacillota</taxon>
        <taxon>Clostridia</taxon>
        <taxon>Lachnospirales</taxon>
        <taxon>Lachnospiraceae</taxon>
        <taxon>Lacrimispora</taxon>
    </lineage>
</organism>
<dbReference type="HOGENOM" id="CLU_044146_3_2_9"/>
<evidence type="ECO:0000313" key="1">
    <source>
        <dbReference type="EMBL" id="ADL04394.1"/>
    </source>
</evidence>
<dbReference type="GO" id="GO:0016791">
    <property type="term" value="F:phosphatase activity"/>
    <property type="evidence" value="ECO:0007669"/>
    <property type="project" value="UniProtKB-ARBA"/>
</dbReference>
<gene>
    <name evidence="1" type="ordered locus">Closa_1811</name>
</gene>